<dbReference type="AlphaFoldDB" id="A0A3M2JQQ8"/>
<dbReference type="InterPro" id="IPR050203">
    <property type="entry name" value="Trp-tRNA_synthetase"/>
</dbReference>
<dbReference type="Gene3D" id="3.40.50.620">
    <property type="entry name" value="HUPs"/>
    <property type="match status" value="1"/>
</dbReference>
<evidence type="ECO:0000256" key="7">
    <source>
        <dbReference type="ARBA" id="ARBA00023146"/>
    </source>
</evidence>
<keyword evidence="7 9" id="KW-0030">Aminoacyl-tRNA synthetase</keyword>
<evidence type="ECO:0000256" key="2">
    <source>
        <dbReference type="ARBA" id="ARBA00013161"/>
    </source>
</evidence>
<dbReference type="RefSeq" id="WP_122148957.1">
    <property type="nucleotide sequence ID" value="NZ_RFFI01000035.1"/>
</dbReference>
<name>A0A3M2JQQ8_9CELL</name>
<evidence type="ECO:0000256" key="9">
    <source>
        <dbReference type="RuleBase" id="RU363036"/>
    </source>
</evidence>
<dbReference type="Gene3D" id="1.10.240.10">
    <property type="entry name" value="Tyrosyl-Transfer RNA Synthetase"/>
    <property type="match status" value="1"/>
</dbReference>
<dbReference type="PANTHER" id="PTHR43766">
    <property type="entry name" value="TRYPTOPHAN--TRNA LIGASE, MITOCHONDRIAL"/>
    <property type="match status" value="1"/>
</dbReference>
<dbReference type="InterPro" id="IPR002305">
    <property type="entry name" value="aa-tRNA-synth_Ic"/>
</dbReference>
<gene>
    <name evidence="10" type="primary">trpS</name>
    <name evidence="10" type="ORF">EBM89_08215</name>
</gene>
<dbReference type="EC" id="6.1.1.2" evidence="2 8"/>
<comment type="caution">
    <text evidence="10">The sequence shown here is derived from an EMBL/GenBank/DDBJ whole genome shotgun (WGS) entry which is preliminary data.</text>
</comment>
<accession>A0A3M2JQQ8</accession>
<evidence type="ECO:0000313" key="11">
    <source>
        <dbReference type="Proteomes" id="UP000269289"/>
    </source>
</evidence>
<keyword evidence="3 9" id="KW-0436">Ligase</keyword>
<dbReference type="PANTHER" id="PTHR43766:SF1">
    <property type="entry name" value="TRYPTOPHAN--TRNA LIGASE, MITOCHONDRIAL"/>
    <property type="match status" value="1"/>
</dbReference>
<keyword evidence="4 9" id="KW-0547">Nucleotide-binding</keyword>
<dbReference type="EMBL" id="RFFI01000035">
    <property type="protein sequence ID" value="RMI12548.1"/>
    <property type="molecule type" value="Genomic_DNA"/>
</dbReference>
<keyword evidence="11" id="KW-1185">Reference proteome</keyword>
<dbReference type="InterPro" id="IPR014729">
    <property type="entry name" value="Rossmann-like_a/b/a_fold"/>
</dbReference>
<dbReference type="Proteomes" id="UP000269289">
    <property type="component" value="Unassembled WGS sequence"/>
</dbReference>
<comment type="similarity">
    <text evidence="1 9">Belongs to the class-I aminoacyl-tRNA synthetase family.</text>
</comment>
<organism evidence="10 11">
    <name type="scientific">Cellulomonas triticagri</name>
    <dbReference type="NCBI Taxonomy" id="2483352"/>
    <lineage>
        <taxon>Bacteria</taxon>
        <taxon>Bacillati</taxon>
        <taxon>Actinomycetota</taxon>
        <taxon>Actinomycetes</taxon>
        <taxon>Micrococcales</taxon>
        <taxon>Cellulomonadaceae</taxon>
        <taxon>Cellulomonas</taxon>
    </lineage>
</organism>
<evidence type="ECO:0000256" key="4">
    <source>
        <dbReference type="ARBA" id="ARBA00022741"/>
    </source>
</evidence>
<dbReference type="PRINTS" id="PR01039">
    <property type="entry name" value="TRNASYNTHTRP"/>
</dbReference>
<dbReference type="NCBIfam" id="TIGR00233">
    <property type="entry name" value="trpS"/>
    <property type="match status" value="1"/>
</dbReference>
<dbReference type="GO" id="GO:0005524">
    <property type="term" value="F:ATP binding"/>
    <property type="evidence" value="ECO:0007669"/>
    <property type="project" value="UniProtKB-KW"/>
</dbReference>
<evidence type="ECO:0000256" key="1">
    <source>
        <dbReference type="ARBA" id="ARBA00005594"/>
    </source>
</evidence>
<evidence type="ECO:0000256" key="5">
    <source>
        <dbReference type="ARBA" id="ARBA00022840"/>
    </source>
</evidence>
<evidence type="ECO:0000256" key="6">
    <source>
        <dbReference type="ARBA" id="ARBA00022917"/>
    </source>
</evidence>
<sequence length="333" mass="35003">MTSAPRTRVLTGLKPTGRLQIGNYLGAIRPLLDLAADPGTDVIACVADLHALTVEHDPARLRAASREVAATLLACGLDPRARLFLQSSVPAHTALSYLLESTATYGEMTRMVQFKEKSAGTTSIRLSLLTYPALMAADVLVHRADVVPVGEDQRQHLELTTTLARRFNARYGDVLTVPRGVTPPDVPRLKDLRDPTTKMGKTGSDGSGVVFLLDDPDTVAAKVRRVVTDADPSLALDAATRPGVTNLATLLGALNGSTPQEAVAGLRGSGGLKAAVTEALVATLRPVQRRYAEITADPGEVDRVLRAGRDAVEPEATATVGAVAEAMGLVPVG</sequence>
<dbReference type="GO" id="GO:0006436">
    <property type="term" value="P:tryptophanyl-tRNA aminoacylation"/>
    <property type="evidence" value="ECO:0007669"/>
    <property type="project" value="UniProtKB-UniRule"/>
</dbReference>
<dbReference type="GO" id="GO:0004830">
    <property type="term" value="F:tryptophan-tRNA ligase activity"/>
    <property type="evidence" value="ECO:0007669"/>
    <property type="project" value="UniProtKB-UniRule"/>
</dbReference>
<protein>
    <recommendedName>
        <fullName evidence="2 8">Tryptophan--tRNA ligase</fullName>
        <ecNumber evidence="2 8">6.1.1.2</ecNumber>
    </recommendedName>
</protein>
<dbReference type="GO" id="GO:0005829">
    <property type="term" value="C:cytosol"/>
    <property type="evidence" value="ECO:0007669"/>
    <property type="project" value="TreeGrafter"/>
</dbReference>
<dbReference type="OrthoDB" id="9801042at2"/>
<dbReference type="SUPFAM" id="SSF52374">
    <property type="entry name" value="Nucleotidylyl transferase"/>
    <property type="match status" value="1"/>
</dbReference>
<evidence type="ECO:0000313" key="10">
    <source>
        <dbReference type="EMBL" id="RMI12548.1"/>
    </source>
</evidence>
<evidence type="ECO:0000256" key="3">
    <source>
        <dbReference type="ARBA" id="ARBA00022598"/>
    </source>
</evidence>
<keyword evidence="6 9" id="KW-0648">Protein biosynthesis</keyword>
<reference evidence="10 11" key="1">
    <citation type="submission" date="2018-10" db="EMBL/GenBank/DDBJ databases">
        <title>Isolation, diversity and antifungal activity of actinobacteria from wheat.</title>
        <authorList>
            <person name="Han C."/>
        </authorList>
    </citation>
    <scope>NUCLEOTIDE SEQUENCE [LARGE SCALE GENOMIC DNA]</scope>
    <source>
        <strain evidence="10 11">NEAU-YY56</strain>
    </source>
</reference>
<keyword evidence="5 9" id="KW-0067">ATP-binding</keyword>
<dbReference type="CDD" id="cd00806">
    <property type="entry name" value="TrpRS_core"/>
    <property type="match status" value="1"/>
</dbReference>
<evidence type="ECO:0000256" key="8">
    <source>
        <dbReference type="NCBIfam" id="TIGR00233"/>
    </source>
</evidence>
<dbReference type="Pfam" id="PF00579">
    <property type="entry name" value="tRNA-synt_1b"/>
    <property type="match status" value="1"/>
</dbReference>
<proteinExistence type="inferred from homology"/>
<dbReference type="InterPro" id="IPR002306">
    <property type="entry name" value="Trp-tRNA-ligase"/>
</dbReference>